<comment type="similarity">
    <text evidence="5">Belongs to the alanine racemase family.</text>
</comment>
<dbReference type="InterPro" id="IPR001608">
    <property type="entry name" value="Ala_racemase_N"/>
</dbReference>
<dbReference type="Pfam" id="PF01168">
    <property type="entry name" value="Ala_racemase_N"/>
    <property type="match status" value="1"/>
</dbReference>
<dbReference type="InterPro" id="IPR011079">
    <property type="entry name" value="Ala_racemase_C"/>
</dbReference>
<dbReference type="FunFam" id="3.20.20.10:FF:000002">
    <property type="entry name" value="Alanine racemase"/>
    <property type="match status" value="1"/>
</dbReference>
<dbReference type="Proteomes" id="UP000494110">
    <property type="component" value="Unassembled WGS sequence"/>
</dbReference>
<dbReference type="EMBL" id="CABVQN010000012">
    <property type="protein sequence ID" value="VWD05839.1"/>
    <property type="molecule type" value="Genomic_DNA"/>
</dbReference>
<dbReference type="SUPFAM" id="SSF51419">
    <property type="entry name" value="PLP-binding barrel"/>
    <property type="match status" value="1"/>
</dbReference>
<feature type="domain" description="Alanine racemase C-terminal" evidence="8">
    <location>
        <begin position="229"/>
        <end position="353"/>
    </location>
</feature>
<dbReference type="Gene3D" id="3.20.20.10">
    <property type="entry name" value="Alanine racemase"/>
    <property type="match status" value="1"/>
</dbReference>
<dbReference type="AlphaFoldDB" id="A0A6P2XC74"/>
<evidence type="ECO:0000256" key="3">
    <source>
        <dbReference type="ARBA" id="ARBA00022898"/>
    </source>
</evidence>
<dbReference type="Gene3D" id="2.40.37.10">
    <property type="entry name" value="Lyase, Ornithine Decarboxylase, Chain A, domain 1"/>
    <property type="match status" value="1"/>
</dbReference>
<evidence type="ECO:0000256" key="5">
    <source>
        <dbReference type="HAMAP-Rule" id="MF_01201"/>
    </source>
</evidence>
<protein>
    <recommendedName>
        <fullName evidence="5">Alanine racemase</fullName>
        <ecNumber evidence="5">5.1.1.1</ecNumber>
    </recommendedName>
</protein>
<dbReference type="EC" id="5.1.1.1" evidence="5"/>
<comment type="cofactor">
    <cofactor evidence="2 5 6">
        <name>pyridoxal 5'-phosphate</name>
        <dbReference type="ChEBI" id="CHEBI:597326"/>
    </cofactor>
</comment>
<feature type="active site" description="Proton acceptor; specific for L-alanine" evidence="5">
    <location>
        <position position="250"/>
    </location>
</feature>
<proteinExistence type="inferred from homology"/>
<dbReference type="GO" id="GO:0030170">
    <property type="term" value="F:pyridoxal phosphate binding"/>
    <property type="evidence" value="ECO:0007669"/>
    <property type="project" value="UniProtKB-UniRule"/>
</dbReference>
<dbReference type="HAMAP" id="MF_01201">
    <property type="entry name" value="Ala_racemase"/>
    <property type="match status" value="1"/>
</dbReference>
<keyword evidence="3 5" id="KW-0663">Pyridoxal phosphate</keyword>
<dbReference type="GO" id="GO:0030632">
    <property type="term" value="P:D-alanine biosynthetic process"/>
    <property type="evidence" value="ECO:0007669"/>
    <property type="project" value="UniProtKB-UniRule"/>
</dbReference>
<dbReference type="GO" id="GO:0008784">
    <property type="term" value="F:alanine racemase activity"/>
    <property type="evidence" value="ECO:0007669"/>
    <property type="project" value="UniProtKB-UniRule"/>
</dbReference>
<evidence type="ECO:0000259" key="8">
    <source>
        <dbReference type="SMART" id="SM01005"/>
    </source>
</evidence>
<evidence type="ECO:0000256" key="7">
    <source>
        <dbReference type="PIRSR" id="PIRSR600821-52"/>
    </source>
</evidence>
<dbReference type="SMART" id="SM01005">
    <property type="entry name" value="Ala_racemase_C"/>
    <property type="match status" value="1"/>
</dbReference>
<dbReference type="NCBIfam" id="TIGR00492">
    <property type="entry name" value="alr"/>
    <property type="match status" value="1"/>
</dbReference>
<dbReference type="InterPro" id="IPR000821">
    <property type="entry name" value="Ala_racemase"/>
</dbReference>
<dbReference type="InterPro" id="IPR009006">
    <property type="entry name" value="Ala_racemase/Decarboxylase_C"/>
</dbReference>
<sequence length="370" mass="39907">MRPTIATIHLDALRHNLEVARRKAGRARVMAMLKANAYGHGLLACASALAQADGFGVIELDAALELRNSGWRKPILLLDGYYESREIRTFFDHDLTPTLHCQEQIDMLSAFPASGRLDVFLKINSGMNRLGFDVAVVPAVLEQLRAIRCVSRIVFMTHFGCADGERGIGFQTDRLAHIAVTPDAWSMANSAALMAHPQAGDDIVRPGIMLYGSTPLEGQSADMLDLAPAMTLESRIIGVQTLSRGEVVGYGATYQCPAPMRIGIVACGYGDGYPRHAGTGAPVGVDGRIAKTVGRISMDKLAIDITHLPDARVGTRVELWGKNVSVDRVAEHAGTSGYELLSAVTARVPRVTSDTGPRDTYRPAIATYCH</sequence>
<dbReference type="PRINTS" id="PR00992">
    <property type="entry name" value="ALARACEMASE"/>
</dbReference>
<feature type="modified residue" description="N6-(pyridoxal phosphate)lysine" evidence="5 6">
    <location>
        <position position="34"/>
    </location>
</feature>
<evidence type="ECO:0000313" key="9">
    <source>
        <dbReference type="EMBL" id="VWD05839.1"/>
    </source>
</evidence>
<evidence type="ECO:0000256" key="1">
    <source>
        <dbReference type="ARBA" id="ARBA00000316"/>
    </source>
</evidence>
<evidence type="ECO:0000256" key="4">
    <source>
        <dbReference type="ARBA" id="ARBA00023235"/>
    </source>
</evidence>
<gene>
    <name evidence="9" type="ORF">BLA39750_02882</name>
</gene>
<dbReference type="InterPro" id="IPR029066">
    <property type="entry name" value="PLP-binding_barrel"/>
</dbReference>
<comment type="catalytic activity">
    <reaction evidence="1 5">
        <text>L-alanine = D-alanine</text>
        <dbReference type="Rhea" id="RHEA:20249"/>
        <dbReference type="ChEBI" id="CHEBI:57416"/>
        <dbReference type="ChEBI" id="CHEBI:57972"/>
        <dbReference type="EC" id="5.1.1.1"/>
    </reaction>
</comment>
<dbReference type="GO" id="GO:0005829">
    <property type="term" value="C:cytosol"/>
    <property type="evidence" value="ECO:0007669"/>
    <property type="project" value="TreeGrafter"/>
</dbReference>
<dbReference type="UniPathway" id="UPA00042">
    <property type="reaction ID" value="UER00497"/>
</dbReference>
<evidence type="ECO:0000256" key="6">
    <source>
        <dbReference type="PIRSR" id="PIRSR600821-50"/>
    </source>
</evidence>
<dbReference type="SUPFAM" id="SSF50621">
    <property type="entry name" value="Alanine racemase C-terminal domain-like"/>
    <property type="match status" value="1"/>
</dbReference>
<organism evidence="9 10">
    <name type="scientific">Burkholderia lata (strain ATCC 17760 / DSM 23089 / LMG 22485 / NCIMB 9086 / R18194 / 383)</name>
    <dbReference type="NCBI Taxonomy" id="482957"/>
    <lineage>
        <taxon>Bacteria</taxon>
        <taxon>Pseudomonadati</taxon>
        <taxon>Pseudomonadota</taxon>
        <taxon>Betaproteobacteria</taxon>
        <taxon>Burkholderiales</taxon>
        <taxon>Burkholderiaceae</taxon>
        <taxon>Burkholderia</taxon>
        <taxon>Burkholderia cepacia complex</taxon>
    </lineage>
</organism>
<evidence type="ECO:0000313" key="10">
    <source>
        <dbReference type="Proteomes" id="UP000494110"/>
    </source>
</evidence>
<dbReference type="PANTHER" id="PTHR30511">
    <property type="entry name" value="ALANINE RACEMASE"/>
    <property type="match status" value="1"/>
</dbReference>
<name>A0A6P2XC74_BURL3</name>
<dbReference type="Pfam" id="PF00842">
    <property type="entry name" value="Ala_racemase_C"/>
    <property type="match status" value="1"/>
</dbReference>
<keyword evidence="4 5" id="KW-0413">Isomerase</keyword>
<feature type="active site" description="Proton acceptor; specific for D-alanine" evidence="5">
    <location>
        <position position="34"/>
    </location>
</feature>
<feature type="binding site" evidence="5 7">
    <location>
        <position position="298"/>
    </location>
    <ligand>
        <name>substrate</name>
    </ligand>
</feature>
<comment type="pathway">
    <text evidence="5">Amino-acid biosynthesis; D-alanine biosynthesis; D-alanine from L-alanine: step 1/1.</text>
</comment>
<dbReference type="PANTHER" id="PTHR30511:SF0">
    <property type="entry name" value="ALANINE RACEMASE, CATABOLIC-RELATED"/>
    <property type="match status" value="1"/>
</dbReference>
<comment type="function">
    <text evidence="5">Catalyzes the interconversion of L-alanine and D-alanine. May also act on other amino acids.</text>
</comment>
<evidence type="ECO:0000256" key="2">
    <source>
        <dbReference type="ARBA" id="ARBA00001933"/>
    </source>
</evidence>
<accession>A0A6P2XC74</accession>
<dbReference type="CDD" id="cd06827">
    <property type="entry name" value="PLPDE_III_AR_proteobact"/>
    <property type="match status" value="1"/>
</dbReference>
<feature type="binding site" evidence="5 7">
    <location>
        <position position="129"/>
    </location>
    <ligand>
        <name>substrate</name>
    </ligand>
</feature>
<reference evidence="9 10" key="1">
    <citation type="submission" date="2019-09" db="EMBL/GenBank/DDBJ databases">
        <authorList>
            <person name="Depoorter E."/>
        </authorList>
    </citation>
    <scope>NUCLEOTIDE SEQUENCE [LARGE SCALE GENOMIC DNA]</scope>
    <source>
        <strain evidence="9">R-39750</strain>
    </source>
</reference>